<sequence length="92" mass="10695">MDLWREEVEMWAVEAEFVWSGSYREEDNKPKDCARRGFIADFGDFFCYIRALFGDAASIALHTSSSTFSSQPYRCRLVEEPLMARPHPRPRG</sequence>
<reference evidence="1 2" key="3">
    <citation type="journal article" date="2013" name="Rice">
        <title>Improvement of the Oryza sativa Nipponbare reference genome using next generation sequence and optical map data.</title>
        <authorList>
            <person name="Kawahara Y."/>
            <person name="de la Bastide M."/>
            <person name="Hamilton J.P."/>
            <person name="Kanamori H."/>
            <person name="McCombie W.R."/>
            <person name="Ouyang S."/>
            <person name="Schwartz D.C."/>
            <person name="Tanaka T."/>
            <person name="Wu J."/>
            <person name="Zhou S."/>
            <person name="Childs K.L."/>
            <person name="Davidson R.M."/>
            <person name="Lin H."/>
            <person name="Quesada-Ocampo L."/>
            <person name="Vaillancourt B."/>
            <person name="Sakai H."/>
            <person name="Lee S.S."/>
            <person name="Kim J."/>
            <person name="Numa H."/>
            <person name="Itoh T."/>
            <person name="Buell C.R."/>
            <person name="Matsumoto T."/>
        </authorList>
    </citation>
    <scope>NUCLEOTIDE SEQUENCE [LARGE SCALE GENOMIC DNA]</scope>
    <source>
        <strain evidence="2">cv. Nipponbare</strain>
    </source>
</reference>
<dbReference type="PaxDb" id="39947-A0A0P0VR76"/>
<dbReference type="InParanoid" id="A0A0P0VR76"/>
<gene>
    <name evidence="1" type="ordered locus">Os02g0812850</name>
    <name evidence="1" type="ORF">OSNPB_020812850</name>
</gene>
<reference evidence="2" key="1">
    <citation type="journal article" date="2005" name="Nature">
        <title>The map-based sequence of the rice genome.</title>
        <authorList>
            <consortium name="International rice genome sequencing project (IRGSP)"/>
            <person name="Matsumoto T."/>
            <person name="Wu J."/>
            <person name="Kanamori H."/>
            <person name="Katayose Y."/>
            <person name="Fujisawa M."/>
            <person name="Namiki N."/>
            <person name="Mizuno H."/>
            <person name="Yamamoto K."/>
            <person name="Antonio B.A."/>
            <person name="Baba T."/>
            <person name="Sakata K."/>
            <person name="Nagamura Y."/>
            <person name="Aoki H."/>
            <person name="Arikawa K."/>
            <person name="Arita K."/>
            <person name="Bito T."/>
            <person name="Chiden Y."/>
            <person name="Fujitsuka N."/>
            <person name="Fukunaka R."/>
            <person name="Hamada M."/>
            <person name="Harada C."/>
            <person name="Hayashi A."/>
            <person name="Hijishita S."/>
            <person name="Honda M."/>
            <person name="Hosokawa S."/>
            <person name="Ichikawa Y."/>
            <person name="Idonuma A."/>
            <person name="Iijima M."/>
            <person name="Ikeda M."/>
            <person name="Ikeno M."/>
            <person name="Ito K."/>
            <person name="Ito S."/>
            <person name="Ito T."/>
            <person name="Ito Y."/>
            <person name="Ito Y."/>
            <person name="Iwabuchi A."/>
            <person name="Kamiya K."/>
            <person name="Karasawa W."/>
            <person name="Kurita K."/>
            <person name="Katagiri S."/>
            <person name="Kikuta A."/>
            <person name="Kobayashi H."/>
            <person name="Kobayashi N."/>
            <person name="Machita K."/>
            <person name="Maehara T."/>
            <person name="Masukawa M."/>
            <person name="Mizubayashi T."/>
            <person name="Mukai Y."/>
            <person name="Nagasaki H."/>
            <person name="Nagata Y."/>
            <person name="Naito S."/>
            <person name="Nakashima M."/>
            <person name="Nakama Y."/>
            <person name="Nakamichi Y."/>
            <person name="Nakamura M."/>
            <person name="Meguro A."/>
            <person name="Negishi M."/>
            <person name="Ohta I."/>
            <person name="Ohta T."/>
            <person name="Okamoto M."/>
            <person name="Ono N."/>
            <person name="Saji S."/>
            <person name="Sakaguchi M."/>
            <person name="Sakai K."/>
            <person name="Shibata M."/>
            <person name="Shimokawa T."/>
            <person name="Song J."/>
            <person name="Takazaki Y."/>
            <person name="Terasawa K."/>
            <person name="Tsugane M."/>
            <person name="Tsuji K."/>
            <person name="Ueda S."/>
            <person name="Waki K."/>
            <person name="Yamagata H."/>
            <person name="Yamamoto M."/>
            <person name="Yamamoto S."/>
            <person name="Yamane H."/>
            <person name="Yoshiki S."/>
            <person name="Yoshihara R."/>
            <person name="Yukawa K."/>
            <person name="Zhong H."/>
            <person name="Yano M."/>
            <person name="Yuan Q."/>
            <person name="Ouyang S."/>
            <person name="Liu J."/>
            <person name="Jones K.M."/>
            <person name="Gansberger K."/>
            <person name="Moffat K."/>
            <person name="Hill J."/>
            <person name="Bera J."/>
            <person name="Fadrosh D."/>
            <person name="Jin S."/>
            <person name="Johri S."/>
            <person name="Kim M."/>
            <person name="Overton L."/>
            <person name="Reardon M."/>
            <person name="Tsitrin T."/>
            <person name="Vuong H."/>
            <person name="Weaver B."/>
            <person name="Ciecko A."/>
            <person name="Tallon L."/>
            <person name="Jackson J."/>
            <person name="Pai G."/>
            <person name="Aken S.V."/>
            <person name="Utterback T."/>
            <person name="Reidmuller S."/>
            <person name="Feldblyum T."/>
            <person name="Hsiao J."/>
            <person name="Zismann V."/>
            <person name="Iobst S."/>
            <person name="de Vazeille A.R."/>
            <person name="Buell C.R."/>
            <person name="Ying K."/>
            <person name="Li Y."/>
            <person name="Lu T."/>
            <person name="Huang Y."/>
            <person name="Zhao Q."/>
            <person name="Feng Q."/>
            <person name="Zhang L."/>
            <person name="Zhu J."/>
            <person name="Weng Q."/>
            <person name="Mu J."/>
            <person name="Lu Y."/>
            <person name="Fan D."/>
            <person name="Liu Y."/>
            <person name="Guan J."/>
            <person name="Zhang Y."/>
            <person name="Yu S."/>
            <person name="Liu X."/>
            <person name="Zhang Y."/>
            <person name="Hong G."/>
            <person name="Han B."/>
            <person name="Choisne N."/>
            <person name="Demange N."/>
            <person name="Orjeda G."/>
            <person name="Samain S."/>
            <person name="Cattolico L."/>
            <person name="Pelletier E."/>
            <person name="Couloux A."/>
            <person name="Segurens B."/>
            <person name="Wincker P."/>
            <person name="D'Hont A."/>
            <person name="Scarpelli C."/>
            <person name="Weissenbach J."/>
            <person name="Salanoubat M."/>
            <person name="Quetier F."/>
            <person name="Yu Y."/>
            <person name="Kim H.R."/>
            <person name="Rambo T."/>
            <person name="Currie J."/>
            <person name="Collura K."/>
            <person name="Luo M."/>
            <person name="Yang T."/>
            <person name="Ammiraju J.S.S."/>
            <person name="Engler F."/>
            <person name="Soderlund C."/>
            <person name="Wing R.A."/>
            <person name="Palmer L.E."/>
            <person name="de la Bastide M."/>
            <person name="Spiegel L."/>
            <person name="Nascimento L."/>
            <person name="Zutavern T."/>
            <person name="O'Shaughnessy A."/>
            <person name="Dike S."/>
            <person name="Dedhia N."/>
            <person name="Preston R."/>
            <person name="Balija V."/>
            <person name="McCombie W.R."/>
            <person name="Chow T."/>
            <person name="Chen H."/>
            <person name="Chung M."/>
            <person name="Chen C."/>
            <person name="Shaw J."/>
            <person name="Wu H."/>
            <person name="Hsiao K."/>
            <person name="Chao Y."/>
            <person name="Chu M."/>
            <person name="Cheng C."/>
            <person name="Hour A."/>
            <person name="Lee P."/>
            <person name="Lin S."/>
            <person name="Lin Y."/>
            <person name="Liou J."/>
            <person name="Liu S."/>
            <person name="Hsing Y."/>
            <person name="Raghuvanshi S."/>
            <person name="Mohanty A."/>
            <person name="Bharti A.K."/>
            <person name="Gaur A."/>
            <person name="Gupta V."/>
            <person name="Kumar D."/>
            <person name="Ravi V."/>
            <person name="Vij S."/>
            <person name="Kapur A."/>
            <person name="Khurana P."/>
            <person name="Khurana P."/>
            <person name="Khurana J.P."/>
            <person name="Tyagi A.K."/>
            <person name="Gaikwad K."/>
            <person name="Singh A."/>
            <person name="Dalal V."/>
            <person name="Srivastava S."/>
            <person name="Dixit A."/>
            <person name="Pal A.K."/>
            <person name="Ghazi I.A."/>
            <person name="Yadav M."/>
            <person name="Pandit A."/>
            <person name="Bhargava A."/>
            <person name="Sureshbabu K."/>
            <person name="Batra K."/>
            <person name="Sharma T.R."/>
            <person name="Mohapatra T."/>
            <person name="Singh N.K."/>
            <person name="Messing J."/>
            <person name="Nelson A.B."/>
            <person name="Fuks G."/>
            <person name="Kavchok S."/>
            <person name="Keizer G."/>
            <person name="Linton E."/>
            <person name="Llaca V."/>
            <person name="Song R."/>
            <person name="Tanyolac B."/>
            <person name="Young S."/>
            <person name="Ho-Il K."/>
            <person name="Hahn J.H."/>
            <person name="Sangsakoo G."/>
            <person name="Vanavichit A."/>
            <person name="de Mattos Luiz.A.T."/>
            <person name="Zimmer P.D."/>
            <person name="Malone G."/>
            <person name="Dellagostin O."/>
            <person name="de Oliveira A.C."/>
            <person name="Bevan M."/>
            <person name="Bancroft I."/>
            <person name="Minx P."/>
            <person name="Cordum H."/>
            <person name="Wilson R."/>
            <person name="Cheng Z."/>
            <person name="Jin W."/>
            <person name="Jiang J."/>
            <person name="Leong S.A."/>
            <person name="Iwama H."/>
            <person name="Gojobori T."/>
            <person name="Itoh T."/>
            <person name="Niimura Y."/>
            <person name="Fujii Y."/>
            <person name="Habara T."/>
            <person name="Sakai H."/>
            <person name="Sato Y."/>
            <person name="Wilson G."/>
            <person name="Kumar K."/>
            <person name="McCouch S."/>
            <person name="Juretic N."/>
            <person name="Hoen D."/>
            <person name="Wright S."/>
            <person name="Bruskiewich R."/>
            <person name="Bureau T."/>
            <person name="Miyao A."/>
            <person name="Hirochika H."/>
            <person name="Nishikawa T."/>
            <person name="Kadowaki K."/>
            <person name="Sugiura M."/>
            <person name="Burr B."/>
            <person name="Sasaki T."/>
        </authorList>
    </citation>
    <scope>NUCLEOTIDE SEQUENCE [LARGE SCALE GENOMIC DNA]</scope>
    <source>
        <strain evidence="2">cv. Nipponbare</strain>
    </source>
</reference>
<dbReference type="Proteomes" id="UP000059680">
    <property type="component" value="Chromosome 2"/>
</dbReference>
<evidence type="ECO:0000313" key="1">
    <source>
        <dbReference type="EMBL" id="BAS81532.1"/>
    </source>
</evidence>
<dbReference type="EMBL" id="AP014958">
    <property type="protein sequence ID" value="BAS81532.1"/>
    <property type="molecule type" value="Genomic_DNA"/>
</dbReference>
<dbReference type="AlphaFoldDB" id="A0A0P0VR76"/>
<proteinExistence type="predicted"/>
<organism evidence="1 2">
    <name type="scientific">Oryza sativa subsp. japonica</name>
    <name type="common">Rice</name>
    <dbReference type="NCBI Taxonomy" id="39947"/>
    <lineage>
        <taxon>Eukaryota</taxon>
        <taxon>Viridiplantae</taxon>
        <taxon>Streptophyta</taxon>
        <taxon>Embryophyta</taxon>
        <taxon>Tracheophyta</taxon>
        <taxon>Spermatophyta</taxon>
        <taxon>Magnoliopsida</taxon>
        <taxon>Liliopsida</taxon>
        <taxon>Poales</taxon>
        <taxon>Poaceae</taxon>
        <taxon>BOP clade</taxon>
        <taxon>Oryzoideae</taxon>
        <taxon>Oryzeae</taxon>
        <taxon>Oryzinae</taxon>
        <taxon>Oryza</taxon>
        <taxon>Oryza sativa</taxon>
    </lineage>
</organism>
<keyword evidence="2" id="KW-1185">Reference proteome</keyword>
<accession>A0A0P0VR76</accession>
<protein>
    <submittedName>
        <fullName evidence="1">Os02g0812850 protein</fullName>
    </submittedName>
</protein>
<reference evidence="1 2" key="2">
    <citation type="journal article" date="2013" name="Plant Cell Physiol.">
        <title>Rice Annotation Project Database (RAP-DB): an integrative and interactive database for rice genomics.</title>
        <authorList>
            <person name="Sakai H."/>
            <person name="Lee S.S."/>
            <person name="Tanaka T."/>
            <person name="Numa H."/>
            <person name="Kim J."/>
            <person name="Kawahara Y."/>
            <person name="Wakimoto H."/>
            <person name="Yang C.C."/>
            <person name="Iwamoto M."/>
            <person name="Abe T."/>
            <person name="Yamada Y."/>
            <person name="Muto A."/>
            <person name="Inokuchi H."/>
            <person name="Ikemura T."/>
            <person name="Matsumoto T."/>
            <person name="Sasaki T."/>
            <person name="Itoh T."/>
        </authorList>
    </citation>
    <scope>NUCLEOTIDE SEQUENCE [LARGE SCALE GENOMIC DNA]</scope>
    <source>
        <strain evidence="2">cv. Nipponbare</strain>
    </source>
</reference>
<name>A0A0P0VR76_ORYSJ</name>
<evidence type="ECO:0000313" key="2">
    <source>
        <dbReference type="Proteomes" id="UP000059680"/>
    </source>
</evidence>